<evidence type="ECO:0000259" key="4">
    <source>
        <dbReference type="PROSITE" id="PS51207"/>
    </source>
</evidence>
<dbReference type="VEuPathDB" id="FungiDB:MMYC01_207060"/>
<feature type="region of interest" description="Disordered" evidence="3">
    <location>
        <begin position="1"/>
        <end position="68"/>
    </location>
</feature>
<accession>A0A175VYN8</accession>
<dbReference type="GO" id="GO:0005769">
    <property type="term" value="C:early endosome"/>
    <property type="evidence" value="ECO:0007669"/>
    <property type="project" value="TreeGrafter"/>
</dbReference>
<gene>
    <name evidence="5" type="ORF">MMYC01_207060</name>
</gene>
<evidence type="ECO:0000256" key="2">
    <source>
        <dbReference type="ARBA" id="ARBA00022490"/>
    </source>
</evidence>
<dbReference type="InterPro" id="IPR051837">
    <property type="entry name" value="SortingNexin/PXDomain-PKLike"/>
</dbReference>
<dbReference type="Proteomes" id="UP000078237">
    <property type="component" value="Unassembled WGS sequence"/>
</dbReference>
<feature type="region of interest" description="Disordered" evidence="3">
    <location>
        <begin position="356"/>
        <end position="385"/>
    </location>
</feature>
<dbReference type="AlphaFoldDB" id="A0A175VYN8"/>
<dbReference type="OrthoDB" id="5582218at2759"/>
<dbReference type="GO" id="GO:0005770">
    <property type="term" value="C:late endosome"/>
    <property type="evidence" value="ECO:0007669"/>
    <property type="project" value="TreeGrafter"/>
</dbReference>
<dbReference type="InterPro" id="IPR003114">
    <property type="entry name" value="Phox_assoc"/>
</dbReference>
<dbReference type="SMART" id="SM00313">
    <property type="entry name" value="PXA"/>
    <property type="match status" value="1"/>
</dbReference>
<comment type="caution">
    <text evidence="5">The sequence shown here is derived from an EMBL/GenBank/DDBJ whole genome shotgun (WGS) entry which is preliminary data.</text>
</comment>
<dbReference type="PANTHER" id="PTHR22999:SF23">
    <property type="entry name" value="SORTING NEXIN-16"/>
    <property type="match status" value="1"/>
</dbReference>
<feature type="compositionally biased region" description="Low complexity" evidence="3">
    <location>
        <begin position="1"/>
        <end position="11"/>
    </location>
</feature>
<feature type="domain" description="PXA" evidence="4">
    <location>
        <begin position="109"/>
        <end position="296"/>
    </location>
</feature>
<comment type="subcellular location">
    <subcellularLocation>
        <location evidence="1">Cytoplasm</location>
    </subcellularLocation>
</comment>
<dbReference type="STRING" id="100816.A0A175VYN8"/>
<evidence type="ECO:0000313" key="6">
    <source>
        <dbReference type="Proteomes" id="UP000078237"/>
    </source>
</evidence>
<evidence type="ECO:0000313" key="5">
    <source>
        <dbReference type="EMBL" id="KXX76405.1"/>
    </source>
</evidence>
<reference evidence="5 6" key="1">
    <citation type="journal article" date="2016" name="Genome Announc.">
        <title>Genome Sequence of Madurella mycetomatis mm55, Isolated from a Human Mycetoma Case in Sudan.</title>
        <authorList>
            <person name="Smit S."/>
            <person name="Derks M.F."/>
            <person name="Bervoets S."/>
            <person name="Fahal A."/>
            <person name="van Leeuwen W."/>
            <person name="van Belkum A."/>
            <person name="van de Sande W.W."/>
        </authorList>
    </citation>
    <scope>NUCLEOTIDE SEQUENCE [LARGE SCALE GENOMIC DNA]</scope>
    <source>
        <strain evidence="6">mm55</strain>
    </source>
</reference>
<evidence type="ECO:0000256" key="1">
    <source>
        <dbReference type="ARBA" id="ARBA00004496"/>
    </source>
</evidence>
<name>A0A175VYN8_9PEZI</name>
<dbReference type="EMBL" id="LCTW02000212">
    <property type="protein sequence ID" value="KXX76405.1"/>
    <property type="molecule type" value="Genomic_DNA"/>
</dbReference>
<dbReference type="PROSITE" id="PS51207">
    <property type="entry name" value="PXA"/>
    <property type="match status" value="1"/>
</dbReference>
<sequence length="439" mass="48078">MTTAAAQAPARIPTPTPAPKQPRASSLQPESTSTSKPRASHASTPTERSVSPQKEGGTARRTARAAVPDPLSDKATAFLIRRILCPQHADKGRGSPAPIEDLLPPLTSRNDVDLQLYALIAIILREYVQNWYTKITPDETFVAEIVQIIAHITRALEQRLRKVDLESLLFDELPDLLDKHVTAYRVAHDPITQAPVKTDPREIYHSLCPLPALSPVPRAEDPQTITTQAESEAAYRQLLVQAVLAVLLPTEDLENGCLTALVGQILSELIIGNAVANRLSEPWLVWELLIIASRTLTKRGATDENASGQSSNGFPGTRSVFSVQALFWTLLQWCFLATSFIRTAFAILMTSHSLPSRASRGTGHEVRRDRGVPPPANRSETDPQLSNTPVLAFRCWRALSNLAEVDARMPWLCGALSMLQWMATTGPGRIAAVDGKLDR</sequence>
<dbReference type="GO" id="GO:0045022">
    <property type="term" value="P:early endosome to late endosome transport"/>
    <property type="evidence" value="ECO:0007669"/>
    <property type="project" value="TreeGrafter"/>
</dbReference>
<evidence type="ECO:0000256" key="3">
    <source>
        <dbReference type="SAM" id="MobiDB-lite"/>
    </source>
</evidence>
<dbReference type="PANTHER" id="PTHR22999">
    <property type="entry name" value="PX SERINE/THREONINE KINASE PXK"/>
    <property type="match status" value="1"/>
</dbReference>
<feature type="compositionally biased region" description="Basic and acidic residues" evidence="3">
    <location>
        <begin position="362"/>
        <end position="371"/>
    </location>
</feature>
<proteinExistence type="predicted"/>
<dbReference type="GO" id="GO:0035091">
    <property type="term" value="F:phosphatidylinositol binding"/>
    <property type="evidence" value="ECO:0007669"/>
    <property type="project" value="TreeGrafter"/>
</dbReference>
<organism evidence="5 6">
    <name type="scientific">Madurella mycetomatis</name>
    <dbReference type="NCBI Taxonomy" id="100816"/>
    <lineage>
        <taxon>Eukaryota</taxon>
        <taxon>Fungi</taxon>
        <taxon>Dikarya</taxon>
        <taxon>Ascomycota</taxon>
        <taxon>Pezizomycotina</taxon>
        <taxon>Sordariomycetes</taxon>
        <taxon>Sordariomycetidae</taxon>
        <taxon>Sordariales</taxon>
        <taxon>Sordariales incertae sedis</taxon>
        <taxon>Madurella</taxon>
    </lineage>
</organism>
<protein>
    <submittedName>
        <fullName evidence="5">PXA domain protein 1</fullName>
    </submittedName>
</protein>
<dbReference type="Pfam" id="PF02194">
    <property type="entry name" value="PXA"/>
    <property type="match status" value="1"/>
</dbReference>
<keyword evidence="6" id="KW-1185">Reference proteome</keyword>
<keyword evidence="2" id="KW-0963">Cytoplasm</keyword>
<feature type="compositionally biased region" description="Polar residues" evidence="3">
    <location>
        <begin position="23"/>
        <end position="52"/>
    </location>
</feature>